<feature type="compositionally biased region" description="Basic and acidic residues" evidence="1">
    <location>
        <begin position="37"/>
        <end position="48"/>
    </location>
</feature>
<dbReference type="InterPro" id="IPR032704">
    <property type="entry name" value="Cms1"/>
</dbReference>
<gene>
    <name evidence="2" type="ORF">DV451_002547</name>
</gene>
<evidence type="ECO:0008006" key="4">
    <source>
        <dbReference type="Google" id="ProtNLM"/>
    </source>
</evidence>
<feature type="region of interest" description="Disordered" evidence="1">
    <location>
        <begin position="1"/>
        <end position="73"/>
    </location>
</feature>
<dbReference type="PANTHER" id="PTHR24030:SF0">
    <property type="entry name" value="PROTEIN CMSS1"/>
    <property type="match status" value="1"/>
</dbReference>
<organism evidence="2 3">
    <name type="scientific">Geotrichum candidum</name>
    <name type="common">Oospora lactis</name>
    <name type="synonym">Dipodascus geotrichum</name>
    <dbReference type="NCBI Taxonomy" id="1173061"/>
    <lineage>
        <taxon>Eukaryota</taxon>
        <taxon>Fungi</taxon>
        <taxon>Dikarya</taxon>
        <taxon>Ascomycota</taxon>
        <taxon>Saccharomycotina</taxon>
        <taxon>Dipodascomycetes</taxon>
        <taxon>Dipodascales</taxon>
        <taxon>Dipodascaceae</taxon>
        <taxon>Geotrichum</taxon>
    </lineage>
</organism>
<evidence type="ECO:0000256" key="1">
    <source>
        <dbReference type="SAM" id="MobiDB-lite"/>
    </source>
</evidence>
<dbReference type="EMBL" id="QQZK01000047">
    <property type="protein sequence ID" value="KAF5100446.1"/>
    <property type="molecule type" value="Genomic_DNA"/>
</dbReference>
<dbReference type="PANTHER" id="PTHR24030">
    <property type="entry name" value="PROTEIN CMSS1"/>
    <property type="match status" value="1"/>
</dbReference>
<reference evidence="2" key="1">
    <citation type="journal article" date="2020" name="Front. Microbiol.">
        <title>Phenotypic and Genetic Characterization of the Cheese Ripening Yeast Geotrichum candidum.</title>
        <authorList>
            <person name="Perkins V."/>
            <person name="Vignola S."/>
            <person name="Lessard M.H."/>
            <person name="Plante P.L."/>
            <person name="Corbeil J."/>
            <person name="Dugat-Bony E."/>
            <person name="Frenette M."/>
            <person name="Labrie S."/>
        </authorList>
    </citation>
    <scope>NUCLEOTIDE SEQUENCE</scope>
    <source>
        <strain evidence="2">LMA-70</strain>
    </source>
</reference>
<dbReference type="AlphaFoldDB" id="A0A9P5G614"/>
<protein>
    <recommendedName>
        <fullName evidence="4">Protein CMS1</fullName>
    </recommendedName>
</protein>
<feature type="compositionally biased region" description="Basic and acidic residues" evidence="1">
    <location>
        <begin position="55"/>
        <end position="64"/>
    </location>
</feature>
<proteinExistence type="predicted"/>
<accession>A0A9P5G614</accession>
<dbReference type="GO" id="GO:0005634">
    <property type="term" value="C:nucleus"/>
    <property type="evidence" value="ECO:0007669"/>
    <property type="project" value="TreeGrafter"/>
</dbReference>
<comment type="caution">
    <text evidence="2">The sequence shown here is derived from an EMBL/GenBank/DDBJ whole genome shotgun (WGS) entry which is preliminary data.</text>
</comment>
<sequence length="270" mass="30654">MSDLYGDDLDDGLVYDVDDNVISDTEDYGDIEAPPTPKKEEPTQEKKQQQPKKRKAEEDKEASSNKKKKFSEKVSDSIAAKTKSLNKNLSSVELNDILLSESSFKDTSDFVPERNDENLGHFVSFFLKDHLTKKDQAKKKKNTNKNKKFVLILAQSAIRVCDVTRLFKGHEQTIPFGAIKLIKKNKLSYDEKALNSSPSNLLVGTVGRVAKLIENKMLDPKTISAIIVESTFLDDKLQNVWDSKDTVPFLKSILTSFEDDDKRRPLIYLY</sequence>
<dbReference type="GO" id="GO:0030686">
    <property type="term" value="C:90S preribosome"/>
    <property type="evidence" value="ECO:0007669"/>
    <property type="project" value="TreeGrafter"/>
</dbReference>
<feature type="compositionally biased region" description="Acidic residues" evidence="1">
    <location>
        <begin position="1"/>
        <end position="30"/>
    </location>
</feature>
<evidence type="ECO:0000313" key="2">
    <source>
        <dbReference type="EMBL" id="KAF5100446.1"/>
    </source>
</evidence>
<dbReference type="Pfam" id="PF14617">
    <property type="entry name" value="CMS1"/>
    <property type="match status" value="1"/>
</dbReference>
<name>A0A9P5G614_GEOCN</name>
<reference evidence="2" key="2">
    <citation type="submission" date="2020-01" db="EMBL/GenBank/DDBJ databases">
        <authorList>
            <person name="Perkins V."/>
            <person name="Lessard M.-H."/>
            <person name="Dugat-Bony E."/>
            <person name="Frenette M."/>
            <person name="Labrie S."/>
        </authorList>
    </citation>
    <scope>NUCLEOTIDE SEQUENCE</scope>
    <source>
        <strain evidence="2">LMA-70</strain>
    </source>
</reference>
<evidence type="ECO:0000313" key="3">
    <source>
        <dbReference type="Proteomes" id="UP000750522"/>
    </source>
</evidence>
<dbReference type="Proteomes" id="UP000750522">
    <property type="component" value="Unassembled WGS sequence"/>
</dbReference>